<sequence>MKHYAALLFASALLTGCATQAVPPQQAELPPPSRLMLYQNIPDTPYATVVVVRDSGMLAGSCRTGVYVNGEFAASLEAKEKAEFRVPPGNISVSIGQDMIENSLCIWRETSGSVPMTLRAGESRYLRIAGDRQRGFVLQAGRP</sequence>
<reference evidence="2 3" key="1">
    <citation type="submission" date="2016-10" db="EMBL/GenBank/DDBJ databases">
        <authorList>
            <person name="Varghese N."/>
            <person name="Submissions S."/>
        </authorList>
    </citation>
    <scope>NUCLEOTIDE SEQUENCE [LARGE SCALE GENOMIC DNA]</scope>
    <source>
        <strain evidence="2 3">CGMCC 1.6853</strain>
    </source>
</reference>
<name>A0A1G5AUF0_9GAMM</name>
<dbReference type="GeneID" id="93696337"/>
<organism evidence="2 3">
    <name type="scientific">Serratia nematodiphila</name>
    <dbReference type="NCBI Taxonomy" id="458197"/>
    <lineage>
        <taxon>Bacteria</taxon>
        <taxon>Pseudomonadati</taxon>
        <taxon>Pseudomonadota</taxon>
        <taxon>Gammaproteobacteria</taxon>
        <taxon>Enterobacterales</taxon>
        <taxon>Yersiniaceae</taxon>
        <taxon>Serratia</taxon>
    </lineage>
</organism>
<dbReference type="PROSITE" id="PS51257">
    <property type="entry name" value="PROKAR_LIPOPROTEIN"/>
    <property type="match status" value="1"/>
</dbReference>
<dbReference type="Proteomes" id="UP000183031">
    <property type="component" value="Unassembled WGS sequence"/>
</dbReference>
<feature type="chain" id="PRO_5046490772" description="Lipoprotein" evidence="1">
    <location>
        <begin position="21"/>
        <end position="143"/>
    </location>
</feature>
<dbReference type="RefSeq" id="WP_028128013.1">
    <property type="nucleotide sequence ID" value="NZ_CBCSIN010000001.1"/>
</dbReference>
<accession>A0A1G5AUF0</accession>
<evidence type="ECO:0000313" key="2">
    <source>
        <dbReference type="EMBL" id="SCX81494.1"/>
    </source>
</evidence>
<evidence type="ECO:0008006" key="4">
    <source>
        <dbReference type="Google" id="ProtNLM"/>
    </source>
</evidence>
<gene>
    <name evidence="2" type="ORF">SAMN02927935_00208</name>
</gene>
<dbReference type="EMBL" id="FMUT01000002">
    <property type="protein sequence ID" value="SCX81494.1"/>
    <property type="molecule type" value="Genomic_DNA"/>
</dbReference>
<feature type="signal peptide" evidence="1">
    <location>
        <begin position="1"/>
        <end position="20"/>
    </location>
</feature>
<protein>
    <recommendedName>
        <fullName evidence="4">Lipoprotein</fullName>
    </recommendedName>
</protein>
<keyword evidence="3" id="KW-1185">Reference proteome</keyword>
<proteinExistence type="predicted"/>
<keyword evidence="1" id="KW-0732">Signal</keyword>
<comment type="caution">
    <text evidence="2">The sequence shown here is derived from an EMBL/GenBank/DDBJ whole genome shotgun (WGS) entry which is preliminary data.</text>
</comment>
<evidence type="ECO:0000313" key="3">
    <source>
        <dbReference type="Proteomes" id="UP000183031"/>
    </source>
</evidence>
<evidence type="ECO:0000256" key="1">
    <source>
        <dbReference type="SAM" id="SignalP"/>
    </source>
</evidence>